<evidence type="ECO:0000313" key="1">
    <source>
        <dbReference type="EMBL" id="KAF5779824.1"/>
    </source>
</evidence>
<dbReference type="Proteomes" id="UP000215914">
    <property type="component" value="Chromosome 12"/>
</dbReference>
<keyword evidence="3" id="KW-1185">Reference proteome</keyword>
<dbReference type="InParanoid" id="A0A251T6H6"/>
<name>A0A251T6H6_HELAN</name>
<proteinExistence type="predicted"/>
<sequence length="53" mass="6051">MIPLQICAISQLHTHLVAMISGRSEPHHFAVLFKSSSFLKPSSSLWMMKYLHL</sequence>
<dbReference type="EMBL" id="CM007901">
    <property type="protein sequence ID" value="OTG06369.1"/>
    <property type="molecule type" value="Genomic_DNA"/>
</dbReference>
<reference evidence="1 3" key="1">
    <citation type="journal article" date="2017" name="Nature">
        <title>The sunflower genome provides insights into oil metabolism, flowering and Asterid evolution.</title>
        <authorList>
            <person name="Badouin H."/>
            <person name="Gouzy J."/>
            <person name="Grassa C.J."/>
            <person name="Murat F."/>
            <person name="Staton S.E."/>
            <person name="Cottret L."/>
            <person name="Lelandais-Briere C."/>
            <person name="Owens G.L."/>
            <person name="Carrere S."/>
            <person name="Mayjonade B."/>
            <person name="Legrand L."/>
            <person name="Gill N."/>
            <person name="Kane N.C."/>
            <person name="Bowers J.E."/>
            <person name="Hubner S."/>
            <person name="Bellec A."/>
            <person name="Berard A."/>
            <person name="Berges H."/>
            <person name="Blanchet N."/>
            <person name="Boniface M.C."/>
            <person name="Brunel D."/>
            <person name="Catrice O."/>
            <person name="Chaidir N."/>
            <person name="Claudel C."/>
            <person name="Donnadieu C."/>
            <person name="Faraut T."/>
            <person name="Fievet G."/>
            <person name="Helmstetter N."/>
            <person name="King M."/>
            <person name="Knapp S.J."/>
            <person name="Lai Z."/>
            <person name="Le Paslier M.C."/>
            <person name="Lippi Y."/>
            <person name="Lorenzon L."/>
            <person name="Mandel J.R."/>
            <person name="Marage G."/>
            <person name="Marchand G."/>
            <person name="Marquand E."/>
            <person name="Bret-Mestries E."/>
            <person name="Morien E."/>
            <person name="Nambeesan S."/>
            <person name="Nguyen T."/>
            <person name="Pegot-Espagnet P."/>
            <person name="Pouilly N."/>
            <person name="Raftis F."/>
            <person name="Sallet E."/>
            <person name="Schiex T."/>
            <person name="Thomas J."/>
            <person name="Vandecasteele C."/>
            <person name="Vares D."/>
            <person name="Vear F."/>
            <person name="Vautrin S."/>
            <person name="Crespi M."/>
            <person name="Mangin B."/>
            <person name="Burke J.M."/>
            <person name="Salse J."/>
            <person name="Munos S."/>
            <person name="Vincourt P."/>
            <person name="Rieseberg L.H."/>
            <person name="Langlade N.B."/>
        </authorList>
    </citation>
    <scope>NUCLEOTIDE SEQUENCE [LARGE SCALE GENOMIC DNA]</scope>
    <source>
        <strain evidence="3">cv. SF193</strain>
        <tissue evidence="1">Leaves</tissue>
    </source>
</reference>
<dbReference type="EMBL" id="MNCJ02000327">
    <property type="protein sequence ID" value="KAF5779824.1"/>
    <property type="molecule type" value="Genomic_DNA"/>
</dbReference>
<dbReference type="Gramene" id="mRNA:HanXRQr2_Chr12g0564031">
    <property type="protein sequence ID" value="mRNA:HanXRQr2_Chr12g0564031"/>
    <property type="gene ID" value="HanXRQr2_Chr12g0564031"/>
</dbReference>
<dbReference type="AlphaFoldDB" id="A0A251T6H6"/>
<gene>
    <name evidence="2" type="ORF">HannXRQ_Chr12g0384361</name>
    <name evidence="1" type="ORF">HanXRQr2_Chr12g0564031</name>
</gene>
<protein>
    <submittedName>
        <fullName evidence="2">Uncharacterized protein</fullName>
    </submittedName>
</protein>
<organism evidence="2 3">
    <name type="scientific">Helianthus annuus</name>
    <name type="common">Common sunflower</name>
    <dbReference type="NCBI Taxonomy" id="4232"/>
    <lineage>
        <taxon>Eukaryota</taxon>
        <taxon>Viridiplantae</taxon>
        <taxon>Streptophyta</taxon>
        <taxon>Embryophyta</taxon>
        <taxon>Tracheophyta</taxon>
        <taxon>Spermatophyta</taxon>
        <taxon>Magnoliopsida</taxon>
        <taxon>eudicotyledons</taxon>
        <taxon>Gunneridae</taxon>
        <taxon>Pentapetalae</taxon>
        <taxon>asterids</taxon>
        <taxon>campanulids</taxon>
        <taxon>Asterales</taxon>
        <taxon>Asteraceae</taxon>
        <taxon>Asteroideae</taxon>
        <taxon>Heliantheae alliance</taxon>
        <taxon>Heliantheae</taxon>
        <taxon>Helianthus</taxon>
    </lineage>
</organism>
<evidence type="ECO:0000313" key="2">
    <source>
        <dbReference type="EMBL" id="OTG06369.1"/>
    </source>
</evidence>
<reference evidence="1" key="3">
    <citation type="submission" date="2020-06" db="EMBL/GenBank/DDBJ databases">
        <title>Helianthus annuus Genome sequencing and assembly Release 2.</title>
        <authorList>
            <person name="Gouzy J."/>
            <person name="Langlade N."/>
            <person name="Munos S."/>
        </authorList>
    </citation>
    <scope>NUCLEOTIDE SEQUENCE</scope>
    <source>
        <tissue evidence="1">Leaves</tissue>
    </source>
</reference>
<reference evidence="2" key="2">
    <citation type="submission" date="2017-02" db="EMBL/GenBank/DDBJ databases">
        <title>Sunflower complete genome.</title>
        <authorList>
            <person name="Langlade N."/>
            <person name="Munos S."/>
        </authorList>
    </citation>
    <scope>NUCLEOTIDE SEQUENCE [LARGE SCALE GENOMIC DNA]</scope>
    <source>
        <tissue evidence="2">Leaves</tissue>
    </source>
</reference>
<evidence type="ECO:0000313" key="3">
    <source>
        <dbReference type="Proteomes" id="UP000215914"/>
    </source>
</evidence>
<accession>A0A251T6H6</accession>